<feature type="repeat" description="PPR" evidence="3">
    <location>
        <begin position="842"/>
        <end position="876"/>
    </location>
</feature>
<feature type="repeat" description="PPR" evidence="3">
    <location>
        <begin position="947"/>
        <end position="981"/>
    </location>
</feature>
<feature type="repeat" description="PPR" evidence="3">
    <location>
        <begin position="982"/>
        <end position="1016"/>
    </location>
</feature>
<dbReference type="OrthoDB" id="185373at2759"/>
<dbReference type="Pfam" id="PF13812">
    <property type="entry name" value="PPR_3"/>
    <property type="match status" value="2"/>
</dbReference>
<dbReference type="Proteomes" id="UP000663760">
    <property type="component" value="Chromosome 10"/>
</dbReference>
<dbReference type="Pfam" id="PF13041">
    <property type="entry name" value="PPR_2"/>
    <property type="match status" value="4"/>
</dbReference>
<dbReference type="InterPro" id="IPR002885">
    <property type="entry name" value="PPR_rpt"/>
</dbReference>
<feature type="repeat" description="PPR" evidence="3">
    <location>
        <begin position="1087"/>
        <end position="1121"/>
    </location>
</feature>
<dbReference type="PANTHER" id="PTHR47447">
    <property type="entry name" value="OS03G0856100 PROTEIN"/>
    <property type="match status" value="1"/>
</dbReference>
<feature type="repeat" description="PPR" evidence="3">
    <location>
        <begin position="279"/>
        <end position="313"/>
    </location>
</feature>
<comment type="similarity">
    <text evidence="1">Belongs to the PPR family. P subfamily.</text>
</comment>
<feature type="region of interest" description="Disordered" evidence="4">
    <location>
        <begin position="30"/>
        <end position="69"/>
    </location>
</feature>
<feature type="repeat" description="PPR" evidence="3">
    <location>
        <begin position="563"/>
        <end position="597"/>
    </location>
</feature>
<feature type="compositionally biased region" description="Pro residues" evidence="4">
    <location>
        <begin position="90"/>
        <end position="105"/>
    </location>
</feature>
<feature type="repeat" description="PPR" evidence="3">
    <location>
        <begin position="912"/>
        <end position="946"/>
    </location>
</feature>
<dbReference type="EMBL" id="LR746273">
    <property type="protein sequence ID" value="CAA7403909.1"/>
    <property type="molecule type" value="Genomic_DNA"/>
</dbReference>
<evidence type="ECO:0000256" key="3">
    <source>
        <dbReference type="PROSITE-ProRule" id="PRU00708"/>
    </source>
</evidence>
<dbReference type="Pfam" id="PF01535">
    <property type="entry name" value="PPR"/>
    <property type="match status" value="6"/>
</dbReference>
<proteinExistence type="inferred from homology"/>
<evidence type="ECO:0000313" key="6">
    <source>
        <dbReference type="Proteomes" id="UP000663760"/>
    </source>
</evidence>
<evidence type="ECO:0000256" key="2">
    <source>
        <dbReference type="ARBA" id="ARBA00022737"/>
    </source>
</evidence>
<feature type="region of interest" description="Disordered" evidence="4">
    <location>
        <begin position="84"/>
        <end position="148"/>
    </location>
</feature>
<feature type="repeat" description="PPR" evidence="3">
    <location>
        <begin position="1157"/>
        <end position="1191"/>
    </location>
</feature>
<evidence type="ECO:0000313" key="5">
    <source>
        <dbReference type="EMBL" id="CAA7403909.1"/>
    </source>
</evidence>
<keyword evidence="2" id="KW-0677">Repeat</keyword>
<feature type="repeat" description="PPR" evidence="3">
    <location>
        <begin position="458"/>
        <end position="492"/>
    </location>
</feature>
<evidence type="ECO:0000256" key="4">
    <source>
        <dbReference type="SAM" id="MobiDB-lite"/>
    </source>
</evidence>
<feature type="repeat" description="PPR" evidence="3">
    <location>
        <begin position="314"/>
        <end position="350"/>
    </location>
</feature>
<feature type="repeat" description="PPR" evidence="3">
    <location>
        <begin position="423"/>
        <end position="457"/>
    </location>
</feature>
<keyword evidence="6" id="KW-1185">Reference proteome</keyword>
<feature type="repeat" description="PPR" evidence="3">
    <location>
        <begin position="351"/>
        <end position="387"/>
    </location>
</feature>
<feature type="repeat" description="PPR" evidence="3">
    <location>
        <begin position="770"/>
        <end position="804"/>
    </location>
</feature>
<organism evidence="5 6">
    <name type="scientific">Spirodela intermedia</name>
    <name type="common">Intermediate duckweed</name>
    <dbReference type="NCBI Taxonomy" id="51605"/>
    <lineage>
        <taxon>Eukaryota</taxon>
        <taxon>Viridiplantae</taxon>
        <taxon>Streptophyta</taxon>
        <taxon>Embryophyta</taxon>
        <taxon>Tracheophyta</taxon>
        <taxon>Spermatophyta</taxon>
        <taxon>Magnoliopsida</taxon>
        <taxon>Liliopsida</taxon>
        <taxon>Araceae</taxon>
        <taxon>Lemnoideae</taxon>
        <taxon>Spirodela</taxon>
    </lineage>
</organism>
<feature type="region of interest" description="Disordered" evidence="4">
    <location>
        <begin position="1473"/>
        <end position="1504"/>
    </location>
</feature>
<feature type="repeat" description="PPR" evidence="3">
    <location>
        <begin position="735"/>
        <end position="769"/>
    </location>
</feature>
<gene>
    <name evidence="5" type="ORF">SI8410_10014587</name>
</gene>
<evidence type="ECO:0000256" key="1">
    <source>
        <dbReference type="ARBA" id="ARBA00007626"/>
    </source>
</evidence>
<name>A0A7I8L1J5_SPIIN</name>
<reference evidence="5" key="1">
    <citation type="submission" date="2020-02" db="EMBL/GenBank/DDBJ databases">
        <authorList>
            <person name="Scholz U."/>
            <person name="Mascher M."/>
            <person name="Fiebig A."/>
        </authorList>
    </citation>
    <scope>NUCLEOTIDE SEQUENCE</scope>
</reference>
<dbReference type="InterPro" id="IPR011990">
    <property type="entry name" value="TPR-like_helical_dom_sf"/>
</dbReference>
<dbReference type="Gene3D" id="1.25.40.10">
    <property type="entry name" value="Tetratricopeptide repeat domain"/>
    <property type="match status" value="7"/>
</dbReference>
<feature type="repeat" description="PPR" evidence="3">
    <location>
        <begin position="1017"/>
        <end position="1051"/>
    </location>
</feature>
<dbReference type="PROSITE" id="PS51375">
    <property type="entry name" value="PPR"/>
    <property type="match status" value="19"/>
</dbReference>
<dbReference type="NCBIfam" id="TIGR00756">
    <property type="entry name" value="PPR"/>
    <property type="match status" value="13"/>
</dbReference>
<protein>
    <submittedName>
        <fullName evidence="5">Uncharacterized protein</fullName>
    </submittedName>
</protein>
<sequence length="1504" mass="168365">MLVAGAPVALPVPSGLLSIPSRYPHQNTHAHAVVSASSSSPAMPSSSSSSSSHYPSAASAEIPAPKPFVYNRASPSVRWPDLDMSEYYSEPPPPPKFPSPLPPEPELGLGFPDDEPSWEGTEAASGIGEGKEGESGPLELSEEKQSRTRAKKMTKLALKRAKDWRQRVQFLVDRILTLGSGEFVADVLDSNFVQMTPTDLCFVVKSVGRASWRRALEVFEYLSLRQWHSAPAHNPRMLATIVSVLGRHNQDALAEEIFSRATIPPETSTSSAGAATVTAVQVYNAMMGVHARAGRFDKVKELLEVMRERECEPDLVSFNTLINARVKSGRVPPGSALDLLHDIRRAGLQPDTVTYNTLLTACSNSGTSCLEDAVKVYSDMKASGCQPDLWTCNVMVSIYGRCGMPREASRLVQELEDKGFAPDAVTYNSLLHAYAREGDAEKVEKVCEDMVKAGFRKDEITYNTVIHMYGKRGNPDLAFQFYRDMQLAGCRPDAITLTVLIDSLGKSGRITEAGDVMSEMLDGGVRPSLRTFSALINGYAKAGMYVEAEQMFDHMLRSGIRPDNLAYSVMLDTLLKAGDLRKTMTLYQDMIDNGFNPDRNLYRDLILALKKEGKDDKVEGLVSDMEQVMNPGLISLTLIKTEYFDLGSEMLKRAITQGYQIDEDDLASILNAYSSTGMDEKVSTLLHCLKEHGSNSQRLLSEFSIIMLCKKQQLENALEEYNKLKSVGFLYVNVKSQVYESLIVCCEKKGALSESCQLFSDMTFSGIEPSQSVYQSMISTYCKMGFPETAQHLLHRAESAGLLFGNLSPYLTLIEAYGKLKLCERAESLVGNLRNKFQSKVDRKVWNALIYAYAESGYYEKARAIFNIMIRDGPSPSVDSVNGLLQALIVDGRLEELYVVIQELQDMDFKISKSTILLMLDAFARGGNIFEVKKIYHGMKAAGYLPTMHLYRTMISLLVRGKRVRDVELMVAEMEEAGFKPDLSIYNLMLKMYLKVEDFRRTAEVYQGILNKGFQADEDTYNSLILMYCKDNRPKDGLYLLNEMTRHGLEPKVNAYKSLLAAFGRVEQWEQAEKLFKTIQSKGYVLDRSIYHIMMKIHRDSGNHSEAEHVLFLMKEAGVEPTIATMHLLMVSYGSAGQPQEAETVLNSLKDSGLVLSTLPYMSVIDAYLKNREYDLGIKKMLEMKGNGFEPDHRIWTCFIRAASLCCETNQGIMLLRALHDVGFDLPIRILTEKAETLVLKLDSFLDQLGSQEDASFNFINALEDLLWAFERRATASWLFELAIKKGIYRHNVFRVSEKDWGADFRKLSAGAALVGLTLWLDHMQDASLQGTPESPKSVVLITGTARYNMVSLCDTLKAYLWEMGSPFLPCKTRTGLLVAKAHSLRMWLKDSSFCTDLELKDAPSLPKSNTIQLVDGCFMRAGLVPAFKEIFERMDQVGPKKFARLALMSDEKREKTITADITGRMEKLEKMKKGVVRARRPTRLQNGRFMRRRHRSDAQSTSD</sequence>
<feature type="compositionally biased region" description="Low complexity" evidence="4">
    <location>
        <begin position="30"/>
        <end position="60"/>
    </location>
</feature>
<feature type="repeat" description="PPR" evidence="3">
    <location>
        <begin position="388"/>
        <end position="422"/>
    </location>
</feature>
<dbReference type="PANTHER" id="PTHR47447:SF26">
    <property type="entry name" value="CHLOROPLAST RNA SPLICING4"/>
    <property type="match status" value="1"/>
</dbReference>
<accession>A0A7I8L1J5</accession>
<feature type="repeat" description="PPR" evidence="3">
    <location>
        <begin position="1052"/>
        <end position="1086"/>
    </location>
</feature>
<feature type="compositionally biased region" description="Basic residues" evidence="4">
    <location>
        <begin position="1474"/>
        <end position="1483"/>
    </location>
</feature>
<feature type="repeat" description="PPR" evidence="3">
    <location>
        <begin position="528"/>
        <end position="562"/>
    </location>
</feature>
<feature type="repeat" description="PPR" evidence="3">
    <location>
        <begin position="493"/>
        <end position="527"/>
    </location>
</feature>